<sequence length="387" mass="39993">MRLVSSDLVKRVLKRPAVGVFVGVGVLSASLITVGYADPAQDALAKLNELSRQAEQVSEAVNAAQIDLTTKLAEQTAAEQQHVGDQAALESARTRLGNYQTSVDDFAVASYMGGRTDDMNAVLVATSPQNLIDRLSVQHAIGTYMTQTMTDFRAAREETTKAEAASAKSAADAKTAAEQAATVRAGLMAKQSDLQLKIAVVRSQYNLLTPQQRVALADPGPVPAPPAPPGPDILAAPPAPGLPPEAQPPADPGPGAPGDLPPGDVAPMPGGNPVGSTVVQAALSRIGSPYSWGGSGPGAFDCSGLVMWAYQQAGIGLPHSSYALAAGGQAVSRDQLQPGDVVNHYSDASHTSIYIGDGMVVHASTYGVPVRVVPLDAAGPFYNARRY</sequence>
<evidence type="ECO:0000256" key="1">
    <source>
        <dbReference type="ARBA" id="ARBA00007074"/>
    </source>
</evidence>
<keyword evidence="2" id="KW-0645">Protease</keyword>
<dbReference type="GO" id="GO:0006508">
    <property type="term" value="P:proteolysis"/>
    <property type="evidence" value="ECO:0007669"/>
    <property type="project" value="UniProtKB-KW"/>
</dbReference>
<organism evidence="7 8">
    <name type="scientific">Mycolicibacterium fallax</name>
    <name type="common">Mycobacterium fallax</name>
    <dbReference type="NCBI Taxonomy" id="1793"/>
    <lineage>
        <taxon>Bacteria</taxon>
        <taxon>Bacillati</taxon>
        <taxon>Actinomycetota</taxon>
        <taxon>Actinomycetes</taxon>
        <taxon>Mycobacteriales</taxon>
        <taxon>Mycobacteriaceae</taxon>
        <taxon>Mycolicibacterium</taxon>
    </lineage>
</organism>
<dbReference type="STRING" id="1793.AWC04_16770"/>
<feature type="compositionally biased region" description="Low complexity" evidence="6">
    <location>
        <begin position="257"/>
        <end position="267"/>
    </location>
</feature>
<dbReference type="GO" id="GO:0008234">
    <property type="term" value="F:cysteine-type peptidase activity"/>
    <property type="evidence" value="ECO:0007669"/>
    <property type="project" value="UniProtKB-KW"/>
</dbReference>
<protein>
    <submittedName>
        <fullName evidence="7">Endopeptidase</fullName>
    </submittedName>
</protein>
<dbReference type="NCBIfam" id="NF038345">
    <property type="entry name" value="wall_hydro_RipC"/>
    <property type="match status" value="1"/>
</dbReference>
<keyword evidence="3" id="KW-0378">Hydrolase</keyword>
<dbReference type="PROSITE" id="PS51935">
    <property type="entry name" value="NLPC_P60"/>
    <property type="match status" value="1"/>
</dbReference>
<evidence type="ECO:0000256" key="2">
    <source>
        <dbReference type="ARBA" id="ARBA00022670"/>
    </source>
</evidence>
<dbReference type="Gene3D" id="3.90.1720.10">
    <property type="entry name" value="endopeptidase domain like (from Nostoc punctiforme)"/>
    <property type="match status" value="1"/>
</dbReference>
<evidence type="ECO:0000313" key="8">
    <source>
        <dbReference type="Proteomes" id="UP000193484"/>
    </source>
</evidence>
<keyword evidence="4" id="KW-0788">Thiol protease</keyword>
<feature type="region of interest" description="Disordered" evidence="6">
    <location>
        <begin position="216"/>
        <end position="273"/>
    </location>
</feature>
<dbReference type="Pfam" id="PF00877">
    <property type="entry name" value="NLPC_P60"/>
    <property type="match status" value="1"/>
</dbReference>
<dbReference type="Gene3D" id="6.10.250.3150">
    <property type="match status" value="1"/>
</dbReference>
<dbReference type="PANTHER" id="PTHR47359">
    <property type="entry name" value="PEPTIDOGLYCAN DL-ENDOPEPTIDASE CWLO"/>
    <property type="match status" value="1"/>
</dbReference>
<dbReference type="PANTHER" id="PTHR47359:SF3">
    <property type="entry name" value="NLP_P60 DOMAIN-CONTAINING PROTEIN-RELATED"/>
    <property type="match status" value="1"/>
</dbReference>
<dbReference type="SUPFAM" id="SSF54001">
    <property type="entry name" value="Cysteine proteinases"/>
    <property type="match status" value="1"/>
</dbReference>
<dbReference type="EMBL" id="LQOJ01000053">
    <property type="protein sequence ID" value="ORU99291.1"/>
    <property type="molecule type" value="Genomic_DNA"/>
</dbReference>
<evidence type="ECO:0000256" key="4">
    <source>
        <dbReference type="ARBA" id="ARBA00022807"/>
    </source>
</evidence>
<evidence type="ECO:0000313" key="7">
    <source>
        <dbReference type="EMBL" id="ORU99291.1"/>
    </source>
</evidence>
<gene>
    <name evidence="7" type="ORF">AWC04_16770</name>
</gene>
<dbReference type="Proteomes" id="UP000193484">
    <property type="component" value="Unassembled WGS sequence"/>
</dbReference>
<dbReference type="InterPro" id="IPR051794">
    <property type="entry name" value="PG_Endopeptidase_C40"/>
</dbReference>
<dbReference type="RefSeq" id="WP_085099206.1">
    <property type="nucleotide sequence ID" value="NZ_AP022603.1"/>
</dbReference>
<name>A0A1X1R521_MYCFA</name>
<keyword evidence="8" id="KW-1185">Reference proteome</keyword>
<dbReference type="InterPro" id="IPR000064">
    <property type="entry name" value="NLP_P60_dom"/>
</dbReference>
<feature type="compositionally biased region" description="Pro residues" evidence="6">
    <location>
        <begin position="220"/>
        <end position="255"/>
    </location>
</feature>
<feature type="coiled-coil region" evidence="5">
    <location>
        <begin position="40"/>
        <end position="67"/>
    </location>
</feature>
<comment type="similarity">
    <text evidence="1">Belongs to the peptidase C40 family.</text>
</comment>
<evidence type="ECO:0000256" key="6">
    <source>
        <dbReference type="SAM" id="MobiDB-lite"/>
    </source>
</evidence>
<dbReference type="AlphaFoldDB" id="A0A1X1R521"/>
<accession>A0A1X1R521</accession>
<dbReference type="InterPro" id="IPR038765">
    <property type="entry name" value="Papain-like_cys_pep_sf"/>
</dbReference>
<evidence type="ECO:0000256" key="5">
    <source>
        <dbReference type="SAM" id="Coils"/>
    </source>
</evidence>
<comment type="caution">
    <text evidence="7">The sequence shown here is derived from an EMBL/GenBank/DDBJ whole genome shotgun (WGS) entry which is preliminary data.</text>
</comment>
<keyword evidence="5" id="KW-0175">Coiled coil</keyword>
<evidence type="ECO:0000256" key="3">
    <source>
        <dbReference type="ARBA" id="ARBA00022801"/>
    </source>
</evidence>
<proteinExistence type="inferred from homology"/>
<reference evidence="7 8" key="1">
    <citation type="submission" date="2016-01" db="EMBL/GenBank/DDBJ databases">
        <title>The new phylogeny of the genus Mycobacterium.</title>
        <authorList>
            <person name="Tarcisio F."/>
            <person name="Conor M."/>
            <person name="Antonella G."/>
            <person name="Elisabetta G."/>
            <person name="Giulia F.S."/>
            <person name="Sara T."/>
            <person name="Anna F."/>
            <person name="Clotilde B."/>
            <person name="Roberto B."/>
            <person name="Veronica D.S."/>
            <person name="Fabio R."/>
            <person name="Monica P."/>
            <person name="Olivier J."/>
            <person name="Enrico T."/>
            <person name="Nicola S."/>
        </authorList>
    </citation>
    <scope>NUCLEOTIDE SEQUENCE [LARGE SCALE GENOMIC DNA]</scope>
    <source>
        <strain evidence="7 8">DSM 44179</strain>
    </source>
</reference>
<dbReference type="OrthoDB" id="5177647at2"/>